<organism evidence="1 2">
    <name type="scientific">Crocosphaera watsonii WH 0005</name>
    <dbReference type="NCBI Taxonomy" id="423472"/>
    <lineage>
        <taxon>Bacteria</taxon>
        <taxon>Bacillati</taxon>
        <taxon>Cyanobacteriota</taxon>
        <taxon>Cyanophyceae</taxon>
        <taxon>Oscillatoriophycideae</taxon>
        <taxon>Chroococcales</taxon>
        <taxon>Aphanothecaceae</taxon>
        <taxon>Crocosphaera</taxon>
    </lineage>
</organism>
<reference evidence="1 2" key="2">
    <citation type="submission" date="2013-09" db="EMBL/GenBank/DDBJ databases">
        <title>Whole genome comparison of six Crocosphaera watsonii strains with differing phenotypes.</title>
        <authorList>
            <person name="Bench S.R."/>
            <person name="Heller P."/>
            <person name="Frank I."/>
            <person name="Arciniega M."/>
            <person name="Shilova I.N."/>
            <person name="Zehr J.P."/>
        </authorList>
    </citation>
    <scope>NUCLEOTIDE SEQUENCE [LARGE SCALE GENOMIC DNA]</scope>
    <source>
        <strain evidence="1 2">WH 0005</strain>
    </source>
</reference>
<evidence type="ECO:0000313" key="2">
    <source>
        <dbReference type="Proteomes" id="UP000017981"/>
    </source>
</evidence>
<dbReference type="AlphaFoldDB" id="T2IS67"/>
<sequence>MKARFVGVNPATKKSQWLSELPKNSPGLRDADVQKWTSIAVKNYIKQKQVEQATQKGLNMAK</sequence>
<proteinExistence type="predicted"/>
<accession>T2IS67</accession>
<dbReference type="Proteomes" id="UP000017981">
    <property type="component" value="Unassembled WGS sequence"/>
</dbReference>
<comment type="caution">
    <text evidence="1">The sequence shown here is derived from an EMBL/GenBank/DDBJ whole genome shotgun (WGS) entry which is preliminary data.</text>
</comment>
<protein>
    <submittedName>
        <fullName evidence="1">Uncharacterized protein</fullName>
    </submittedName>
</protein>
<name>T2IS67_CROWT</name>
<evidence type="ECO:0000313" key="1">
    <source>
        <dbReference type="EMBL" id="CCQ55652.1"/>
    </source>
</evidence>
<gene>
    <name evidence="1" type="ORF">CWATWH0005_5245</name>
</gene>
<reference evidence="1 2" key="1">
    <citation type="submission" date="2013-01" db="EMBL/GenBank/DDBJ databases">
        <authorList>
            <person name="Bench S."/>
        </authorList>
    </citation>
    <scope>NUCLEOTIDE SEQUENCE [LARGE SCALE GENOMIC DNA]</scope>
    <source>
        <strain evidence="1 2">WH 0005</strain>
    </source>
</reference>
<dbReference type="EMBL" id="CAQL01000448">
    <property type="protein sequence ID" value="CCQ55652.1"/>
    <property type="molecule type" value="Genomic_DNA"/>
</dbReference>